<evidence type="ECO:0000313" key="3">
    <source>
        <dbReference type="Proteomes" id="UP000257139"/>
    </source>
</evidence>
<evidence type="ECO:0008006" key="4">
    <source>
        <dbReference type="Google" id="ProtNLM"/>
    </source>
</evidence>
<dbReference type="EMBL" id="OGUU01000045">
    <property type="protein sequence ID" value="SPC25707.1"/>
    <property type="molecule type" value="Genomic_DNA"/>
</dbReference>
<accession>A0A7Z7JIU3</accession>
<dbReference type="InterPro" id="IPR037873">
    <property type="entry name" value="BamE-like"/>
</dbReference>
<evidence type="ECO:0000256" key="1">
    <source>
        <dbReference type="ARBA" id="ARBA00022729"/>
    </source>
</evidence>
<sequence>MVGHTCRQTIMNMKRMRENYVKGTILAVALAMSAALSGCTTTGANNAITDQSKVAMVKPGVTTTKDVERIFGRPSNVQYLEKGEQIWSYQNVSTGAMAYIPFANMMGNSMKESTLVFRFTGKGVVKEFQQAENRL</sequence>
<comment type="caution">
    <text evidence="2">The sequence shown here is derived from an EMBL/GenBank/DDBJ whole genome shotgun (WGS) entry which is preliminary data.</text>
</comment>
<keyword evidence="1" id="KW-0732">Signal</keyword>
<name>A0A7Z7JIU3_9BURK</name>
<reference evidence="2 3" key="1">
    <citation type="submission" date="2018-01" db="EMBL/GenBank/DDBJ databases">
        <authorList>
            <person name="Clerissi C."/>
        </authorList>
    </citation>
    <scope>NUCLEOTIDE SEQUENCE [LARGE SCALE GENOMIC DNA]</scope>
    <source>
        <strain evidence="2">Cupriavidus taiwanensis STM 6021</strain>
    </source>
</reference>
<dbReference type="AlphaFoldDB" id="A0A7Z7JIU3"/>
<gene>
    <name evidence="2" type="ORF">CBM2594_U10208</name>
</gene>
<dbReference type="Gene3D" id="3.30.1450.10">
    <property type="match status" value="1"/>
</dbReference>
<organism evidence="2 3">
    <name type="scientific">Cupriavidus taiwanensis</name>
    <dbReference type="NCBI Taxonomy" id="164546"/>
    <lineage>
        <taxon>Bacteria</taxon>
        <taxon>Pseudomonadati</taxon>
        <taxon>Pseudomonadota</taxon>
        <taxon>Betaproteobacteria</taxon>
        <taxon>Burkholderiales</taxon>
        <taxon>Burkholderiaceae</taxon>
        <taxon>Cupriavidus</taxon>
    </lineage>
</organism>
<protein>
    <recommendedName>
        <fullName evidence="4">Lipoprotein SmpA/OmlA domain-containing protein</fullName>
    </recommendedName>
</protein>
<evidence type="ECO:0000313" key="2">
    <source>
        <dbReference type="EMBL" id="SPC25707.1"/>
    </source>
</evidence>
<dbReference type="Proteomes" id="UP000257139">
    <property type="component" value="Unassembled WGS sequence"/>
</dbReference>
<proteinExistence type="predicted"/>